<accession>A0A1I3HVL2</accession>
<keyword evidence="3" id="KW-0378">Hydrolase</keyword>
<dbReference type="GO" id="GO:0004180">
    <property type="term" value="F:carboxypeptidase activity"/>
    <property type="evidence" value="ECO:0007669"/>
    <property type="project" value="UniProtKB-KW"/>
</dbReference>
<gene>
    <name evidence="3" type="ORF">SAMN04487775_101103</name>
</gene>
<dbReference type="RefSeq" id="WP_074929678.1">
    <property type="nucleotide sequence ID" value="NZ_FORI01000001.1"/>
</dbReference>
<feature type="domain" description="Peptidase M15C" evidence="2">
    <location>
        <begin position="212"/>
        <end position="290"/>
    </location>
</feature>
<dbReference type="InterPro" id="IPR039561">
    <property type="entry name" value="Peptidase_M15C"/>
</dbReference>
<reference evidence="4" key="1">
    <citation type="submission" date="2016-10" db="EMBL/GenBank/DDBJ databases">
        <authorList>
            <person name="Varghese N."/>
            <person name="Submissions S."/>
        </authorList>
    </citation>
    <scope>NUCLEOTIDE SEQUENCE [LARGE SCALE GENOMIC DNA]</scope>
    <source>
        <strain evidence="4">XBD1002</strain>
    </source>
</reference>
<evidence type="ECO:0000313" key="4">
    <source>
        <dbReference type="Proteomes" id="UP000182737"/>
    </source>
</evidence>
<dbReference type="Proteomes" id="UP000182737">
    <property type="component" value="Unassembled WGS sequence"/>
</dbReference>
<keyword evidence="4" id="KW-1185">Reference proteome</keyword>
<dbReference type="Pfam" id="PF13539">
    <property type="entry name" value="Peptidase_M15_4"/>
    <property type="match status" value="1"/>
</dbReference>
<dbReference type="Gene3D" id="3.30.1380.10">
    <property type="match status" value="1"/>
</dbReference>
<organism evidence="3 4">
    <name type="scientific">Treponema bryantii</name>
    <dbReference type="NCBI Taxonomy" id="163"/>
    <lineage>
        <taxon>Bacteria</taxon>
        <taxon>Pseudomonadati</taxon>
        <taxon>Spirochaetota</taxon>
        <taxon>Spirochaetia</taxon>
        <taxon>Spirochaetales</taxon>
        <taxon>Treponemataceae</taxon>
        <taxon>Treponema</taxon>
    </lineage>
</organism>
<dbReference type="InterPro" id="IPR009045">
    <property type="entry name" value="Zn_M74/Hedgehog-like"/>
</dbReference>
<proteinExistence type="predicted"/>
<keyword evidence="1" id="KW-0732">Signal</keyword>
<sequence length="301" mass="35476">MKKLLLTFVFTLLLFPLTAQDRPNQGIGNLKYFERAYPDITFTRHYDVVSAEWMVEVKVPDTPGNKDGQGKTYEFYWANGSMLPASELANKENYWSLLYNYDKELFDPANYTESERERIKEFGSAESRKNGAGTPMFFFDAIYDSGSRRSLEQHIVRLSFLGNRTNVHERMKEPLRKVEEKILELAKTSPEVKTFLDNIKSNDAYQWRIIAGTNRKSFHSLGIAIDVLPKFQGGKQIFWSWAKDKYPDTWMLVPLKNRWMPPESVIKIFEEEGFIWGGKWIIYDNMHFEYHPELIEFNFRR</sequence>
<name>A0A1I3HVL2_9SPIR</name>
<dbReference type="AlphaFoldDB" id="A0A1I3HVL2"/>
<keyword evidence="3" id="KW-0645">Protease</keyword>
<dbReference type="OrthoDB" id="9799970at2"/>
<feature type="chain" id="PRO_5010213261" evidence="1">
    <location>
        <begin position="22"/>
        <end position="301"/>
    </location>
</feature>
<keyword evidence="3" id="KW-0121">Carboxypeptidase</keyword>
<feature type="signal peptide" evidence="1">
    <location>
        <begin position="1"/>
        <end position="21"/>
    </location>
</feature>
<evidence type="ECO:0000313" key="3">
    <source>
        <dbReference type="EMBL" id="SFI39617.1"/>
    </source>
</evidence>
<evidence type="ECO:0000259" key="2">
    <source>
        <dbReference type="Pfam" id="PF13539"/>
    </source>
</evidence>
<evidence type="ECO:0000256" key="1">
    <source>
        <dbReference type="SAM" id="SignalP"/>
    </source>
</evidence>
<dbReference type="EMBL" id="FORI01000001">
    <property type="protein sequence ID" value="SFI39617.1"/>
    <property type="molecule type" value="Genomic_DNA"/>
</dbReference>
<protein>
    <submittedName>
        <fullName evidence="3">D-alanyl-D-alanine carboxypeptidase</fullName>
    </submittedName>
</protein>
<dbReference type="SUPFAM" id="SSF55166">
    <property type="entry name" value="Hedgehog/DD-peptidase"/>
    <property type="match status" value="1"/>
</dbReference>